<organism evidence="2">
    <name type="scientific">Melampsora larici-populina (strain 98AG31 / pathotype 3-4-7)</name>
    <name type="common">Poplar leaf rust fungus</name>
    <dbReference type="NCBI Taxonomy" id="747676"/>
    <lineage>
        <taxon>Eukaryota</taxon>
        <taxon>Fungi</taxon>
        <taxon>Dikarya</taxon>
        <taxon>Basidiomycota</taxon>
        <taxon>Pucciniomycotina</taxon>
        <taxon>Pucciniomycetes</taxon>
        <taxon>Pucciniales</taxon>
        <taxon>Melampsoraceae</taxon>
        <taxon>Melampsora</taxon>
    </lineage>
</organism>
<accession>F4S281</accession>
<gene>
    <name evidence="1" type="ORF">MELLADRAFT_92624</name>
</gene>
<proteinExistence type="predicted"/>
<evidence type="ECO:0000313" key="1">
    <source>
        <dbReference type="EMBL" id="EGG01127.1"/>
    </source>
</evidence>
<keyword evidence="2" id="KW-1185">Reference proteome</keyword>
<reference evidence="2" key="1">
    <citation type="journal article" date="2011" name="Proc. Natl. Acad. Sci. U.S.A.">
        <title>Obligate biotrophy features unraveled by the genomic analysis of rust fungi.</title>
        <authorList>
            <person name="Duplessis S."/>
            <person name="Cuomo C.A."/>
            <person name="Lin Y.-C."/>
            <person name="Aerts A."/>
            <person name="Tisserant E."/>
            <person name="Veneault-Fourrey C."/>
            <person name="Joly D.L."/>
            <person name="Hacquard S."/>
            <person name="Amselem J."/>
            <person name="Cantarel B.L."/>
            <person name="Chiu R."/>
            <person name="Coutinho P.M."/>
            <person name="Feau N."/>
            <person name="Field M."/>
            <person name="Frey P."/>
            <person name="Gelhaye E."/>
            <person name="Goldberg J."/>
            <person name="Grabherr M.G."/>
            <person name="Kodira C.D."/>
            <person name="Kohler A."/>
            <person name="Kuees U."/>
            <person name="Lindquist E.A."/>
            <person name="Lucas S.M."/>
            <person name="Mago R."/>
            <person name="Mauceli E."/>
            <person name="Morin E."/>
            <person name="Murat C."/>
            <person name="Pangilinan J.L."/>
            <person name="Park R."/>
            <person name="Pearson M."/>
            <person name="Quesneville H."/>
            <person name="Rouhier N."/>
            <person name="Sakthikumar S."/>
            <person name="Salamov A.A."/>
            <person name="Schmutz J."/>
            <person name="Selles B."/>
            <person name="Shapiro H."/>
            <person name="Tanguay P."/>
            <person name="Tuskan G.A."/>
            <person name="Henrissat B."/>
            <person name="Van de Peer Y."/>
            <person name="Rouze P."/>
            <person name="Ellis J.G."/>
            <person name="Dodds P.N."/>
            <person name="Schein J.E."/>
            <person name="Zhong S."/>
            <person name="Hamelin R.C."/>
            <person name="Grigoriev I.V."/>
            <person name="Szabo L.J."/>
            <person name="Martin F."/>
        </authorList>
    </citation>
    <scope>NUCLEOTIDE SEQUENCE [LARGE SCALE GENOMIC DNA]</scope>
    <source>
        <strain evidence="2">98AG31 / pathotype 3-4-7</strain>
    </source>
</reference>
<dbReference type="STRING" id="747676.F4S281"/>
<dbReference type="KEGG" id="mlr:MELLADRAFT_92624"/>
<dbReference type="VEuPathDB" id="FungiDB:MELLADRAFT_92624"/>
<dbReference type="HOGENOM" id="CLU_1661640_0_0_1"/>
<protein>
    <recommendedName>
        <fullName evidence="3">CxC5 like cysteine cluster associated with KDZ domain-containing protein</fullName>
    </recommendedName>
</protein>
<sequence>MLLKTFISILDAHDANITSLLPIQDMVKFFCVAANVSSSVHQLVFGGLWEAAFKISKDCYIIAQHQVNFHGIMTELSDGCLPIHVVDQLLFTPVEHCPKCLRTMQPRLLFGYLYDIDGCHTIEQFHLERLASRCLIQSETSW</sequence>
<dbReference type="InParanoid" id="F4S281"/>
<dbReference type="RefSeq" id="XP_007415477.1">
    <property type="nucleotide sequence ID" value="XM_007415415.1"/>
</dbReference>
<evidence type="ECO:0008006" key="3">
    <source>
        <dbReference type="Google" id="ProtNLM"/>
    </source>
</evidence>
<evidence type="ECO:0000313" key="2">
    <source>
        <dbReference type="Proteomes" id="UP000001072"/>
    </source>
</evidence>
<dbReference type="AlphaFoldDB" id="F4S281"/>
<dbReference type="Proteomes" id="UP000001072">
    <property type="component" value="Unassembled WGS sequence"/>
</dbReference>
<dbReference type="GeneID" id="18936313"/>
<name>F4S281_MELLP</name>
<dbReference type="EMBL" id="GL883140">
    <property type="protein sequence ID" value="EGG01127.1"/>
    <property type="molecule type" value="Genomic_DNA"/>
</dbReference>